<dbReference type="RefSeq" id="WP_264012970.1">
    <property type="nucleotide sequence ID" value="NZ_JACKSJ010000098.1"/>
</dbReference>
<name>A0A9X2YA41_9MYCO</name>
<proteinExistence type="predicted"/>
<sequence>MPEAIDVAHPPQAVLNVVNRGLRLALRSPLGAALKEFMLVGFTGRKTGRRFSVPVSAHHIDGDLYVILEAGWKHNFRDGRPADVSYAGKTTAMQGQLITDTAAVADLVHRAAQSYGAKKAQRTMGLKFPGDAVPTLQEFTEAAQRLGIAVIRLTPAL</sequence>
<dbReference type="Proteomes" id="UP001140293">
    <property type="component" value="Unassembled WGS sequence"/>
</dbReference>
<gene>
    <name evidence="1" type="ORF">H7I41_12750</name>
</gene>
<dbReference type="Gene3D" id="2.30.110.10">
    <property type="entry name" value="Electron Transport, Fmn-binding Protein, Chain A"/>
    <property type="match status" value="1"/>
</dbReference>
<dbReference type="AlphaFoldDB" id="A0A9X2YA41"/>
<reference evidence="1" key="2">
    <citation type="journal article" date="2022" name="BMC Genomics">
        <title>Comparative genome analysis of mycobacteria focusing on tRNA and non-coding RNA.</title>
        <authorList>
            <person name="Behra P.R.K."/>
            <person name="Pettersson B.M.F."/>
            <person name="Ramesh M."/>
            <person name="Das S."/>
            <person name="Dasgupta S."/>
            <person name="Kirsebom L.A."/>
        </authorList>
    </citation>
    <scope>NUCLEOTIDE SEQUENCE</scope>
    <source>
        <strain evidence="1">DSM 44615</strain>
    </source>
</reference>
<dbReference type="EMBL" id="JACKSJ010000098">
    <property type="protein sequence ID" value="MCV7170783.1"/>
    <property type="molecule type" value="Genomic_DNA"/>
</dbReference>
<accession>A0A9X2YA41</accession>
<keyword evidence="2" id="KW-1185">Reference proteome</keyword>
<reference evidence="1" key="1">
    <citation type="submission" date="2020-07" db="EMBL/GenBank/DDBJ databases">
        <authorList>
            <person name="Pettersson B.M.F."/>
            <person name="Behra P.R.K."/>
            <person name="Ramesh M."/>
            <person name="Das S."/>
            <person name="Dasgupta S."/>
            <person name="Kirsebom L.A."/>
        </authorList>
    </citation>
    <scope>NUCLEOTIDE SEQUENCE</scope>
    <source>
        <strain evidence="1">DSM 44615</strain>
    </source>
</reference>
<organism evidence="1 2">
    <name type="scientific">[Mycobacterium] manitobense</name>
    <dbReference type="NCBI Taxonomy" id="190147"/>
    <lineage>
        <taxon>Bacteria</taxon>
        <taxon>Bacillati</taxon>
        <taxon>Actinomycetota</taxon>
        <taxon>Actinomycetes</taxon>
        <taxon>Mycobacteriales</taxon>
        <taxon>Mycobacteriaceae</taxon>
        <taxon>Mycolicibacterium</taxon>
    </lineage>
</organism>
<dbReference type="InterPro" id="IPR016791">
    <property type="entry name" value="Polyketide_synth_GrhN/RubW_prd"/>
</dbReference>
<evidence type="ECO:0000313" key="2">
    <source>
        <dbReference type="Proteomes" id="UP001140293"/>
    </source>
</evidence>
<evidence type="ECO:0000313" key="1">
    <source>
        <dbReference type="EMBL" id="MCV7170783.1"/>
    </source>
</evidence>
<protein>
    <recommendedName>
        <fullName evidence="3">Nitroreductase family deazaflavin-dependent oxidoreductase</fullName>
    </recommendedName>
</protein>
<dbReference type="InterPro" id="IPR012349">
    <property type="entry name" value="Split_barrel_FMN-bd"/>
</dbReference>
<comment type="caution">
    <text evidence="1">The sequence shown here is derived from an EMBL/GenBank/DDBJ whole genome shotgun (WGS) entry which is preliminary data.</text>
</comment>
<evidence type="ECO:0008006" key="3">
    <source>
        <dbReference type="Google" id="ProtNLM"/>
    </source>
</evidence>
<dbReference type="PIRSF" id="PIRSF021513">
    <property type="entry name" value="GrhN_RubW_prd"/>
    <property type="match status" value="1"/>
</dbReference>